<comment type="catalytic activity">
    <reaction evidence="5">
        <text>L-glutamyl-tRNA(Gln) + L-glutamine + ATP + H2O = L-glutaminyl-tRNA(Gln) + L-glutamate + ADP + phosphate + H(+)</text>
        <dbReference type="Rhea" id="RHEA:17521"/>
        <dbReference type="Rhea" id="RHEA-COMP:9681"/>
        <dbReference type="Rhea" id="RHEA-COMP:9684"/>
        <dbReference type="ChEBI" id="CHEBI:15377"/>
        <dbReference type="ChEBI" id="CHEBI:15378"/>
        <dbReference type="ChEBI" id="CHEBI:29985"/>
        <dbReference type="ChEBI" id="CHEBI:30616"/>
        <dbReference type="ChEBI" id="CHEBI:43474"/>
        <dbReference type="ChEBI" id="CHEBI:58359"/>
        <dbReference type="ChEBI" id="CHEBI:78520"/>
        <dbReference type="ChEBI" id="CHEBI:78521"/>
        <dbReference type="ChEBI" id="CHEBI:456216"/>
        <dbReference type="EC" id="6.3.5.7"/>
    </reaction>
</comment>
<dbReference type="GO" id="GO:0005524">
    <property type="term" value="F:ATP binding"/>
    <property type="evidence" value="ECO:0007669"/>
    <property type="project" value="UniProtKB-KW"/>
</dbReference>
<sequence length="525" mass="57243">MKSITLKEAVLQLKKGLTTAQEICIACQQRLHKTNKLNMFVTETTSGELQKQIQSSNKAYIEGAAKPLEGIPIAFKDNFCTKGVRTTCGSKMLQNYIPPYDATMVTKCKQAGGIVMGKTNMDEFAMGSGSLDSCHGPVINPWNLVVSPHIHSELSQNSPAESDDTASLNEPDWYISGGSSGGSAAAVAAGACLAAFGSDTGGSTRNPASYCGVVGFKPTYGLLSRHGLIPLVNSMDVPGILTKTVEDSALVLNSVAGHDILDSTTFTEAYTPFIIKEDLDLSKVHIGIPKEFHAPSLSEEVLMLWRKTADMFEKAGAKVSQVSMPHAQLCIICYHVLCCCEVASNFSRYDGIEFGLRDGSEESTEELYAGSRHKGFNGVVRGRILAGNFFLLKKNYTKFFLKAQKVRRLISNDFRQVFSTGVNLLLTPTTLTDAPLHSWFSKQDNRTRCEEQDIFTTPANMAGVPAMSLPLGLSRQGLPLSLQLIGPHFSESLLLSAAHWLEKDAKFSHLDLDFLEFSDKSFRRA</sequence>
<dbReference type="InterPro" id="IPR004412">
    <property type="entry name" value="GatA"/>
</dbReference>
<dbReference type="EC" id="6.3.5.7" evidence="5"/>
<feature type="active site" description="Charge relay system" evidence="5">
    <location>
        <position position="179"/>
    </location>
</feature>
<proteinExistence type="inferred from homology"/>
<dbReference type="PANTHER" id="PTHR11895:SF7">
    <property type="entry name" value="GLUTAMYL-TRNA(GLN) AMIDOTRANSFERASE SUBUNIT A, MITOCHONDRIAL"/>
    <property type="match status" value="1"/>
</dbReference>
<dbReference type="EMBL" id="CAXITT010000162">
    <property type="protein sequence ID" value="CAL1534154.1"/>
    <property type="molecule type" value="Genomic_DNA"/>
</dbReference>
<evidence type="ECO:0000256" key="3">
    <source>
        <dbReference type="ARBA" id="ARBA00022840"/>
    </source>
</evidence>
<evidence type="ECO:0000313" key="7">
    <source>
        <dbReference type="EMBL" id="CAL1534154.1"/>
    </source>
</evidence>
<dbReference type="PANTHER" id="PTHR11895">
    <property type="entry name" value="TRANSAMIDASE"/>
    <property type="match status" value="1"/>
</dbReference>
<feature type="active site" description="Acyl-ester intermediate" evidence="5">
    <location>
        <position position="203"/>
    </location>
</feature>
<dbReference type="GO" id="GO:0070681">
    <property type="term" value="P:glutaminyl-tRNAGln biosynthesis via transamidation"/>
    <property type="evidence" value="ECO:0007669"/>
    <property type="project" value="UniProtKB-UniRule"/>
</dbReference>
<dbReference type="InterPro" id="IPR023631">
    <property type="entry name" value="Amidase_dom"/>
</dbReference>
<comment type="subunit">
    <text evidence="5">Subunit of the heterotrimeric GatCAB amidotransferase (AdT) complex, composed of A, B and C subunits.</text>
</comment>
<accession>A0AAV2HJE3</accession>
<keyword evidence="3 5" id="KW-0067">ATP-binding</keyword>
<dbReference type="HAMAP" id="MF_00120">
    <property type="entry name" value="GatA"/>
    <property type="match status" value="1"/>
</dbReference>
<keyword evidence="4 5" id="KW-0648">Protein biosynthesis</keyword>
<feature type="domain" description="Amidase" evidence="6">
    <location>
        <begin position="174"/>
        <end position="495"/>
    </location>
</feature>
<evidence type="ECO:0000313" key="8">
    <source>
        <dbReference type="Proteomes" id="UP001497497"/>
    </source>
</evidence>
<evidence type="ECO:0000256" key="1">
    <source>
        <dbReference type="ARBA" id="ARBA00022598"/>
    </source>
</evidence>
<comment type="subcellular location">
    <subcellularLocation>
        <location evidence="5">Mitochondrion</location>
    </subcellularLocation>
</comment>
<dbReference type="InterPro" id="IPR000120">
    <property type="entry name" value="Amidase"/>
</dbReference>
<dbReference type="GO" id="GO:0005739">
    <property type="term" value="C:mitochondrion"/>
    <property type="evidence" value="ECO:0007669"/>
    <property type="project" value="UniProtKB-SubCell"/>
</dbReference>
<dbReference type="AlphaFoldDB" id="A0AAV2HJE3"/>
<dbReference type="InterPro" id="IPR036928">
    <property type="entry name" value="AS_sf"/>
</dbReference>
<feature type="active site" description="Charge relay system" evidence="5">
    <location>
        <position position="76"/>
    </location>
</feature>
<keyword evidence="5" id="KW-0496">Mitochondrion</keyword>
<keyword evidence="2 5" id="KW-0547">Nucleotide-binding</keyword>
<organism evidence="7 8">
    <name type="scientific">Lymnaea stagnalis</name>
    <name type="common">Great pond snail</name>
    <name type="synonym">Helix stagnalis</name>
    <dbReference type="NCBI Taxonomy" id="6523"/>
    <lineage>
        <taxon>Eukaryota</taxon>
        <taxon>Metazoa</taxon>
        <taxon>Spiralia</taxon>
        <taxon>Lophotrochozoa</taxon>
        <taxon>Mollusca</taxon>
        <taxon>Gastropoda</taxon>
        <taxon>Heterobranchia</taxon>
        <taxon>Euthyneura</taxon>
        <taxon>Panpulmonata</taxon>
        <taxon>Hygrophila</taxon>
        <taxon>Lymnaeoidea</taxon>
        <taxon>Lymnaeidae</taxon>
        <taxon>Lymnaea</taxon>
    </lineage>
</organism>
<dbReference type="GO" id="GO:0030956">
    <property type="term" value="C:glutamyl-tRNA(Gln) amidotransferase complex"/>
    <property type="evidence" value="ECO:0007669"/>
    <property type="project" value="UniProtKB-UniRule"/>
</dbReference>
<reference evidence="7 8" key="1">
    <citation type="submission" date="2024-04" db="EMBL/GenBank/DDBJ databases">
        <authorList>
            <consortium name="Genoscope - CEA"/>
            <person name="William W."/>
        </authorList>
    </citation>
    <scope>NUCLEOTIDE SEQUENCE [LARGE SCALE GENOMIC DNA]</scope>
</reference>
<gene>
    <name evidence="7" type="ORF">GSLYS_00008114001</name>
</gene>
<comment type="similarity">
    <text evidence="5">Belongs to the amidase family. GatA subfamily.</text>
</comment>
<evidence type="ECO:0000256" key="5">
    <source>
        <dbReference type="HAMAP-Rule" id="MF_03150"/>
    </source>
</evidence>
<dbReference type="GO" id="GO:0032543">
    <property type="term" value="P:mitochondrial translation"/>
    <property type="evidence" value="ECO:0007669"/>
    <property type="project" value="UniProtKB-UniRule"/>
</dbReference>
<dbReference type="GO" id="GO:0050567">
    <property type="term" value="F:glutaminyl-tRNA synthase (glutamine-hydrolyzing) activity"/>
    <property type="evidence" value="ECO:0007669"/>
    <property type="project" value="UniProtKB-UniRule"/>
</dbReference>
<dbReference type="SUPFAM" id="SSF75304">
    <property type="entry name" value="Amidase signature (AS) enzymes"/>
    <property type="match status" value="1"/>
</dbReference>
<evidence type="ECO:0000256" key="2">
    <source>
        <dbReference type="ARBA" id="ARBA00022741"/>
    </source>
</evidence>
<evidence type="ECO:0000256" key="4">
    <source>
        <dbReference type="ARBA" id="ARBA00022917"/>
    </source>
</evidence>
<keyword evidence="1 5" id="KW-0436">Ligase</keyword>
<dbReference type="Proteomes" id="UP001497497">
    <property type="component" value="Unassembled WGS sequence"/>
</dbReference>
<protein>
    <recommendedName>
        <fullName evidence="5">Glutamyl-tRNA(Gln) amidotransferase subunit A, mitochondrial</fullName>
        <shortName evidence="5">Glu-AdT subunit A</shortName>
        <ecNumber evidence="5">6.3.5.7</ecNumber>
    </recommendedName>
</protein>
<comment type="function">
    <text evidence="5">Allows the formation of correctly charged Gln-tRNA(Gln) through the transamidation of misacylated Glu-tRNA(Gln) in the mitochondria. The reaction takes place in the presence of glutamine and ATP through an activated gamma-phospho-Glu-tRNA(Gln).</text>
</comment>
<dbReference type="Pfam" id="PF01425">
    <property type="entry name" value="Amidase"/>
    <property type="match status" value="2"/>
</dbReference>
<dbReference type="Gene3D" id="3.90.1300.10">
    <property type="entry name" value="Amidase signature (AS) domain"/>
    <property type="match status" value="1"/>
</dbReference>
<name>A0AAV2HJE3_LYMST</name>
<comment type="caution">
    <text evidence="7">The sequence shown here is derived from an EMBL/GenBank/DDBJ whole genome shotgun (WGS) entry which is preliminary data.</text>
</comment>
<feature type="domain" description="Amidase" evidence="6">
    <location>
        <begin position="26"/>
        <end position="144"/>
    </location>
</feature>
<keyword evidence="8" id="KW-1185">Reference proteome</keyword>
<evidence type="ECO:0000259" key="6">
    <source>
        <dbReference type="Pfam" id="PF01425"/>
    </source>
</evidence>